<dbReference type="InterPro" id="IPR017451">
    <property type="entry name" value="F-box-assoc_interact_dom"/>
</dbReference>
<reference evidence="2" key="1">
    <citation type="submission" date="2015-06" db="UniProtKB">
        <authorList>
            <consortium name="EnsemblPlants"/>
        </authorList>
    </citation>
    <scope>IDENTIFICATION</scope>
</reference>
<feature type="domain" description="F-box associated beta-propeller type 3" evidence="1">
    <location>
        <begin position="108"/>
        <end position="260"/>
    </location>
</feature>
<sequence>MARVGVTNMESHIRGVIAVCPAWRRATSARDFLLAHHARQPVLPLLYGYNFVGDDIESLCIVPFDHRAGVAAADQFHSVARLAHDSSRLDDCFLLEACCDGHLALSAHYPPKLSIYNPATRQFAPLPQLDGFMLLGMYPHPPTGEYRLLLYLLPTDLAPEAHDGSYVFTLGSGQPPRHIGCPESKQLRHSPESVLFRGSLHWCIGNLMMAFDTIAESFRQVRSPVGPGYSHLIEMGDMLGISSHSDAAASVNIWVMQDYEGEV</sequence>
<dbReference type="NCBIfam" id="TIGR01640">
    <property type="entry name" value="F_box_assoc_1"/>
    <property type="match status" value="1"/>
</dbReference>
<name>N1R5K2_AEGTA</name>
<accession>N1R5K2</accession>
<proteinExistence type="predicted"/>
<evidence type="ECO:0000259" key="1">
    <source>
        <dbReference type="Pfam" id="PF08268"/>
    </source>
</evidence>
<dbReference type="AlphaFoldDB" id="N1R5K2"/>
<dbReference type="Pfam" id="PF08268">
    <property type="entry name" value="FBA_3"/>
    <property type="match status" value="1"/>
</dbReference>
<protein>
    <recommendedName>
        <fullName evidence="1">F-box associated beta-propeller type 3 domain-containing protein</fullName>
    </recommendedName>
</protein>
<evidence type="ECO:0000313" key="2">
    <source>
        <dbReference type="EnsemblPlants" id="EMT33340"/>
    </source>
</evidence>
<dbReference type="EnsemblPlants" id="EMT33340">
    <property type="protein sequence ID" value="EMT33340"/>
    <property type="gene ID" value="F775_14675"/>
</dbReference>
<dbReference type="ExpressionAtlas" id="N1R5K2">
    <property type="expression patterns" value="baseline"/>
</dbReference>
<dbReference type="InterPro" id="IPR013187">
    <property type="entry name" value="F-box-assoc_dom_typ3"/>
</dbReference>
<organism evidence="2">
    <name type="scientific">Aegilops tauschii</name>
    <name type="common">Tausch's goatgrass</name>
    <name type="synonym">Aegilops squarrosa</name>
    <dbReference type="NCBI Taxonomy" id="37682"/>
    <lineage>
        <taxon>Eukaryota</taxon>
        <taxon>Viridiplantae</taxon>
        <taxon>Streptophyta</taxon>
        <taxon>Embryophyta</taxon>
        <taxon>Tracheophyta</taxon>
        <taxon>Spermatophyta</taxon>
        <taxon>Magnoliopsida</taxon>
        <taxon>Liliopsida</taxon>
        <taxon>Poales</taxon>
        <taxon>Poaceae</taxon>
        <taxon>BOP clade</taxon>
        <taxon>Pooideae</taxon>
        <taxon>Triticodae</taxon>
        <taxon>Triticeae</taxon>
        <taxon>Triticinae</taxon>
        <taxon>Aegilops</taxon>
    </lineage>
</organism>
<dbReference type="InterPro" id="IPR050796">
    <property type="entry name" value="SCF_F-box_component"/>
</dbReference>
<dbReference type="PANTHER" id="PTHR31672">
    <property type="entry name" value="BNACNNG10540D PROTEIN"/>
    <property type="match status" value="1"/>
</dbReference>
<dbReference type="PANTHER" id="PTHR31672:SF2">
    <property type="entry name" value="F-BOX DOMAIN-CONTAINING PROTEIN"/>
    <property type="match status" value="1"/>
</dbReference>